<dbReference type="PANTHER" id="PTHR42878:SF3">
    <property type="entry name" value="HISTIDINE PROTEIN KINASE SAES"/>
    <property type="match status" value="1"/>
</dbReference>
<dbReference type="GO" id="GO:0030295">
    <property type="term" value="F:protein kinase activator activity"/>
    <property type="evidence" value="ECO:0007669"/>
    <property type="project" value="TreeGrafter"/>
</dbReference>
<dbReference type="GO" id="GO:0000155">
    <property type="term" value="F:phosphorelay sensor kinase activity"/>
    <property type="evidence" value="ECO:0007669"/>
    <property type="project" value="InterPro"/>
</dbReference>
<keyword evidence="9" id="KW-0812">Transmembrane</keyword>
<evidence type="ECO:0000313" key="13">
    <source>
        <dbReference type="Proteomes" id="UP000198508"/>
    </source>
</evidence>
<dbReference type="Gene3D" id="3.30.565.10">
    <property type="entry name" value="Histidine kinase-like ATPase, C-terminal domain"/>
    <property type="match status" value="1"/>
</dbReference>
<evidence type="ECO:0000256" key="8">
    <source>
        <dbReference type="SAM" id="Coils"/>
    </source>
</evidence>
<feature type="domain" description="HAMP" evidence="11">
    <location>
        <begin position="214"/>
        <end position="265"/>
    </location>
</feature>
<proteinExistence type="predicted"/>
<dbReference type="GeneID" id="93278739"/>
<dbReference type="CDD" id="cd06225">
    <property type="entry name" value="HAMP"/>
    <property type="match status" value="1"/>
</dbReference>
<dbReference type="GO" id="GO:0016020">
    <property type="term" value="C:membrane"/>
    <property type="evidence" value="ECO:0007669"/>
    <property type="project" value="UniProtKB-SubCell"/>
</dbReference>
<comment type="catalytic activity">
    <reaction evidence="1">
        <text>ATP + protein L-histidine = ADP + protein N-phospho-L-histidine.</text>
        <dbReference type="EC" id="2.7.13.3"/>
    </reaction>
</comment>
<evidence type="ECO:0000256" key="9">
    <source>
        <dbReference type="SAM" id="Phobius"/>
    </source>
</evidence>
<keyword evidence="7" id="KW-0902">Two-component regulatory system</keyword>
<dbReference type="InterPro" id="IPR003661">
    <property type="entry name" value="HisK_dim/P_dom"/>
</dbReference>
<evidence type="ECO:0000259" key="11">
    <source>
        <dbReference type="PROSITE" id="PS50885"/>
    </source>
</evidence>
<feature type="transmembrane region" description="Helical" evidence="9">
    <location>
        <begin position="158"/>
        <end position="180"/>
    </location>
</feature>
<dbReference type="AlphaFoldDB" id="A0A1I0JXZ9"/>
<dbReference type="Pfam" id="PF00512">
    <property type="entry name" value="HisKA"/>
    <property type="match status" value="1"/>
</dbReference>
<dbReference type="STRING" id="460384.SAMN05216313_13836"/>
<dbReference type="SMART" id="SM00388">
    <property type="entry name" value="HisKA"/>
    <property type="match status" value="1"/>
</dbReference>
<organism evidence="12 13">
    <name type="scientific">Enterocloster lavalensis</name>
    <dbReference type="NCBI Taxonomy" id="460384"/>
    <lineage>
        <taxon>Bacteria</taxon>
        <taxon>Bacillati</taxon>
        <taxon>Bacillota</taxon>
        <taxon>Clostridia</taxon>
        <taxon>Lachnospirales</taxon>
        <taxon>Lachnospiraceae</taxon>
        <taxon>Enterocloster</taxon>
    </lineage>
</organism>
<dbReference type="PANTHER" id="PTHR42878">
    <property type="entry name" value="TWO-COMPONENT HISTIDINE KINASE"/>
    <property type="match status" value="1"/>
</dbReference>
<keyword evidence="6 12" id="KW-0418">Kinase</keyword>
<dbReference type="Pfam" id="PF02518">
    <property type="entry name" value="HATPase_c"/>
    <property type="match status" value="1"/>
</dbReference>
<evidence type="ECO:0000256" key="1">
    <source>
        <dbReference type="ARBA" id="ARBA00000085"/>
    </source>
</evidence>
<dbReference type="EC" id="2.7.13.3" evidence="3"/>
<evidence type="ECO:0000256" key="7">
    <source>
        <dbReference type="ARBA" id="ARBA00023012"/>
    </source>
</evidence>
<name>A0A1I0JXZ9_9FIRM</name>
<dbReference type="SMART" id="SM00387">
    <property type="entry name" value="HATPase_c"/>
    <property type="match status" value="1"/>
</dbReference>
<dbReference type="GO" id="GO:0000156">
    <property type="term" value="F:phosphorelay response regulator activity"/>
    <property type="evidence" value="ECO:0007669"/>
    <property type="project" value="TreeGrafter"/>
</dbReference>
<dbReference type="SMART" id="SM00304">
    <property type="entry name" value="HAMP"/>
    <property type="match status" value="1"/>
</dbReference>
<dbReference type="SUPFAM" id="SSF47384">
    <property type="entry name" value="Homodimeric domain of signal transducing histidine kinase"/>
    <property type="match status" value="1"/>
</dbReference>
<feature type="transmembrane region" description="Helical" evidence="9">
    <location>
        <begin position="36"/>
        <end position="56"/>
    </location>
</feature>
<keyword evidence="13" id="KW-1185">Reference proteome</keyword>
<evidence type="ECO:0000256" key="6">
    <source>
        <dbReference type="ARBA" id="ARBA00022777"/>
    </source>
</evidence>
<keyword evidence="5" id="KW-0808">Transferase</keyword>
<dbReference type="InterPro" id="IPR005467">
    <property type="entry name" value="His_kinase_dom"/>
</dbReference>
<sequence length="482" mass="55014">MGRGGREEGRGAWGMRLTRPFRRVAIKMFRRLSAKFMAGVGVILVITLALSIFVNTQVVERYYLRRQTGYVEAAGQRLEALIGRGMEPGEAAEALEETEKVLVVWAANTSDYDGLSEELREKFRRKGLGFHKFWLWDQDYISAVRDGRKFRLYRQDKLNYGILVEYIPLGENLYAVAAIVPEAGDFVRIVNGFGLALYALSLAAAMAFIWFLVRHITNPLGRMEEFARGISRREYGELEVRTGDELETVAESMNRMSRDIQEYQRRLLDKNREMEELLDNVAHDLKTPIALIGAYAEGIRDELDDGTFVETIIRQNRKMALLVERLLDLSRIGQREYLQEEVALDRILLGHLEEQRILAERRELEVNTNIVSDAVVSGNEELISAVFSNLLSNAAKYAEKGRVEIALTSRDGRYCFRISNEFCGEMDLARIWEPFYVGERSRNQALTGTGLGLPMVKKIAERCGYQTGCGRDGSRVWFEVVF</sequence>
<keyword evidence="4" id="KW-0597">Phosphoprotein</keyword>
<evidence type="ECO:0000256" key="3">
    <source>
        <dbReference type="ARBA" id="ARBA00012438"/>
    </source>
</evidence>
<dbReference type="Gene3D" id="6.10.340.10">
    <property type="match status" value="1"/>
</dbReference>
<dbReference type="InterPro" id="IPR003660">
    <property type="entry name" value="HAMP_dom"/>
</dbReference>
<dbReference type="Proteomes" id="UP000198508">
    <property type="component" value="Unassembled WGS sequence"/>
</dbReference>
<dbReference type="CDD" id="cd00082">
    <property type="entry name" value="HisKA"/>
    <property type="match status" value="1"/>
</dbReference>
<evidence type="ECO:0000256" key="2">
    <source>
        <dbReference type="ARBA" id="ARBA00004370"/>
    </source>
</evidence>
<dbReference type="RefSeq" id="WP_242956489.1">
    <property type="nucleotide sequence ID" value="NZ_DAINWJ010000265.1"/>
</dbReference>
<dbReference type="InterPro" id="IPR036097">
    <property type="entry name" value="HisK_dim/P_sf"/>
</dbReference>
<comment type="subcellular location">
    <subcellularLocation>
        <location evidence="2">Membrane</location>
    </subcellularLocation>
</comment>
<evidence type="ECO:0000313" key="12">
    <source>
        <dbReference type="EMBL" id="SEU15725.1"/>
    </source>
</evidence>
<dbReference type="InterPro" id="IPR050351">
    <property type="entry name" value="BphY/WalK/GraS-like"/>
</dbReference>
<feature type="coiled-coil region" evidence="8">
    <location>
        <begin position="246"/>
        <end position="280"/>
    </location>
</feature>
<feature type="transmembrane region" description="Helical" evidence="9">
    <location>
        <begin position="192"/>
        <end position="213"/>
    </location>
</feature>
<evidence type="ECO:0000256" key="5">
    <source>
        <dbReference type="ARBA" id="ARBA00022679"/>
    </source>
</evidence>
<gene>
    <name evidence="12" type="ORF">SAMN05216313_13836</name>
</gene>
<dbReference type="InterPro" id="IPR036890">
    <property type="entry name" value="HATPase_C_sf"/>
</dbReference>
<dbReference type="PROSITE" id="PS50885">
    <property type="entry name" value="HAMP"/>
    <property type="match status" value="1"/>
</dbReference>
<accession>A0A1I0JXZ9</accession>
<keyword evidence="9" id="KW-1133">Transmembrane helix</keyword>
<dbReference type="Gene3D" id="1.10.287.130">
    <property type="match status" value="1"/>
</dbReference>
<dbReference type="GO" id="GO:0007234">
    <property type="term" value="P:osmosensory signaling via phosphorelay pathway"/>
    <property type="evidence" value="ECO:0007669"/>
    <property type="project" value="TreeGrafter"/>
</dbReference>
<feature type="domain" description="Histidine kinase" evidence="10">
    <location>
        <begin position="280"/>
        <end position="468"/>
    </location>
</feature>
<evidence type="ECO:0000259" key="10">
    <source>
        <dbReference type="PROSITE" id="PS50109"/>
    </source>
</evidence>
<dbReference type="PROSITE" id="PS50109">
    <property type="entry name" value="HIS_KIN"/>
    <property type="match status" value="1"/>
</dbReference>
<dbReference type="EMBL" id="FOIM01000038">
    <property type="protein sequence ID" value="SEU15725.1"/>
    <property type="molecule type" value="Genomic_DNA"/>
</dbReference>
<reference evidence="13" key="1">
    <citation type="submission" date="2016-10" db="EMBL/GenBank/DDBJ databases">
        <authorList>
            <person name="Varghese N."/>
            <person name="Submissions S."/>
        </authorList>
    </citation>
    <scope>NUCLEOTIDE SEQUENCE [LARGE SCALE GENOMIC DNA]</scope>
    <source>
        <strain evidence="13">NLAE-zl-G277</strain>
    </source>
</reference>
<protein>
    <recommendedName>
        <fullName evidence="3">histidine kinase</fullName>
        <ecNumber evidence="3">2.7.13.3</ecNumber>
    </recommendedName>
</protein>
<dbReference type="SUPFAM" id="SSF55874">
    <property type="entry name" value="ATPase domain of HSP90 chaperone/DNA topoisomerase II/histidine kinase"/>
    <property type="match status" value="1"/>
</dbReference>
<keyword evidence="8" id="KW-0175">Coiled coil</keyword>
<dbReference type="InterPro" id="IPR003594">
    <property type="entry name" value="HATPase_dom"/>
</dbReference>
<keyword evidence="9" id="KW-0472">Membrane</keyword>
<evidence type="ECO:0000256" key="4">
    <source>
        <dbReference type="ARBA" id="ARBA00022553"/>
    </source>
</evidence>